<gene>
    <name evidence="2" type="ORF">CFN78_17345</name>
</gene>
<dbReference type="SUPFAM" id="SSF69118">
    <property type="entry name" value="AhpD-like"/>
    <property type="match status" value="1"/>
</dbReference>
<evidence type="ECO:0000313" key="3">
    <source>
        <dbReference type="Proteomes" id="UP000242444"/>
    </source>
</evidence>
<name>A0A263D376_9PSEU</name>
<dbReference type="Pfam" id="PF02627">
    <property type="entry name" value="CMD"/>
    <property type="match status" value="1"/>
</dbReference>
<feature type="domain" description="Carboxymuconolactone decarboxylase-like" evidence="1">
    <location>
        <begin position="60"/>
        <end position="139"/>
    </location>
</feature>
<comment type="caution">
    <text evidence="2">The sequence shown here is derived from an EMBL/GenBank/DDBJ whole genome shotgun (WGS) entry which is preliminary data.</text>
</comment>
<dbReference type="AlphaFoldDB" id="A0A263D376"/>
<accession>A0A263D376</accession>
<organism evidence="2 3">
    <name type="scientific">Amycolatopsis antarctica</name>
    <dbReference type="NCBI Taxonomy" id="1854586"/>
    <lineage>
        <taxon>Bacteria</taxon>
        <taxon>Bacillati</taxon>
        <taxon>Actinomycetota</taxon>
        <taxon>Actinomycetes</taxon>
        <taxon>Pseudonocardiales</taxon>
        <taxon>Pseudonocardiaceae</taxon>
        <taxon>Amycolatopsis</taxon>
    </lineage>
</organism>
<proteinExistence type="predicted"/>
<dbReference type="InParanoid" id="A0A263D376"/>
<sequence>MTPVPVRLALRTTLSGIRHVRAVRPTAATGLVREVYRQAERDFGMLAPPIALHSPAPETLAASWVLLRETLVARGSASRAAKEAVAAAVSLGNSCPYCVEVHTAMLGGLTGRADAAAAAEGTTAAVRDPELRAVTAWARGTGALPGLSAGTVAELAGVAATFDYLNRMVNVFLGDSPLPPGLPAPARRIAGGMLGRVLRPSGAGPARGASLSLLPSAPPGPSWAGAEEVVAEAFARAGAALDTAGRRALPEAVRATVLGALANWDGRPPGLSRAWVDPLVSGLSGADRPAARLALLTAIASYQVDDGVVGAFRSGQPADRALVECVSWAAMAAALRTGELRAGASGTVATQPPGTAPRP</sequence>
<protein>
    <submittedName>
        <fullName evidence="2">Alkylhydroperoxidase</fullName>
    </submittedName>
</protein>
<dbReference type="EMBL" id="NKYE01000010">
    <property type="protein sequence ID" value="OZM71916.1"/>
    <property type="molecule type" value="Genomic_DNA"/>
</dbReference>
<evidence type="ECO:0000259" key="1">
    <source>
        <dbReference type="Pfam" id="PF02627"/>
    </source>
</evidence>
<keyword evidence="3" id="KW-1185">Reference proteome</keyword>
<dbReference type="Gene3D" id="1.20.1290.10">
    <property type="entry name" value="AhpD-like"/>
    <property type="match status" value="1"/>
</dbReference>
<dbReference type="RefSeq" id="WP_094863873.1">
    <property type="nucleotide sequence ID" value="NZ_NKYE01000010.1"/>
</dbReference>
<keyword evidence="2" id="KW-0560">Oxidoreductase</keyword>
<evidence type="ECO:0000313" key="2">
    <source>
        <dbReference type="EMBL" id="OZM71916.1"/>
    </source>
</evidence>
<reference evidence="2 3" key="1">
    <citation type="submission" date="2017-07" db="EMBL/GenBank/DDBJ databases">
        <title>Amycolatopsis antarcticus sp. nov., isolated from the surface of an Antarcticus brown macroalga.</title>
        <authorList>
            <person name="Wang J."/>
            <person name="Leiva S."/>
            <person name="Huang J."/>
            <person name="Huang Y."/>
        </authorList>
    </citation>
    <scope>NUCLEOTIDE SEQUENCE [LARGE SCALE GENOMIC DNA]</scope>
    <source>
        <strain evidence="2 3">AU-G6</strain>
    </source>
</reference>
<keyword evidence="2" id="KW-0575">Peroxidase</keyword>
<dbReference type="GO" id="GO:0051920">
    <property type="term" value="F:peroxiredoxin activity"/>
    <property type="evidence" value="ECO:0007669"/>
    <property type="project" value="InterPro"/>
</dbReference>
<dbReference type="InterPro" id="IPR029032">
    <property type="entry name" value="AhpD-like"/>
</dbReference>
<dbReference type="InterPro" id="IPR003779">
    <property type="entry name" value="CMD-like"/>
</dbReference>
<dbReference type="Proteomes" id="UP000242444">
    <property type="component" value="Unassembled WGS sequence"/>
</dbReference>
<dbReference type="OrthoDB" id="3342615at2"/>